<sequence>MNHPVEDPKAPANGTEHEIDDQPTAGVPPGARRPGSEPEPAGSDIDGNDAEKKHEIDDQLEEELEDSFPASDPPSSTQP</sequence>
<protein>
    <submittedName>
        <fullName evidence="2">Uncharacterized protein</fullName>
    </submittedName>
</protein>
<feature type="region of interest" description="Disordered" evidence="1">
    <location>
        <begin position="1"/>
        <end position="79"/>
    </location>
</feature>
<comment type="caution">
    <text evidence="2">The sequence shown here is derived from an EMBL/GenBank/DDBJ whole genome shotgun (WGS) entry which is preliminary data.</text>
</comment>
<evidence type="ECO:0000313" key="3">
    <source>
        <dbReference type="Proteomes" id="UP000094622"/>
    </source>
</evidence>
<proteinExistence type="predicted"/>
<reference evidence="2 3" key="1">
    <citation type="submission" date="2016-07" db="EMBL/GenBank/DDBJ databases">
        <title>Draft Genome Sequence of Methylobrevis pamukkalensis PK2.</title>
        <authorList>
            <person name="Vasilenko O.V."/>
            <person name="Doronina N.V."/>
            <person name="Shmareva M.N."/>
            <person name="Tarlachkov S.V."/>
            <person name="Mustakhimov I."/>
            <person name="Trotsenko Y.A."/>
        </authorList>
    </citation>
    <scope>NUCLEOTIDE SEQUENCE [LARGE SCALE GENOMIC DNA]</scope>
    <source>
        <strain evidence="2 3">PK2</strain>
    </source>
</reference>
<evidence type="ECO:0000256" key="1">
    <source>
        <dbReference type="SAM" id="MobiDB-lite"/>
    </source>
</evidence>
<dbReference type="Proteomes" id="UP000094622">
    <property type="component" value="Unassembled WGS sequence"/>
</dbReference>
<dbReference type="AlphaFoldDB" id="A0A1E3GXU1"/>
<dbReference type="RefSeq" id="WP_069308409.1">
    <property type="nucleotide sequence ID" value="NZ_MCRJ01000191.1"/>
</dbReference>
<keyword evidence="3" id="KW-1185">Reference proteome</keyword>
<dbReference type="PATRIC" id="fig|1439726.3.peg.4577"/>
<gene>
    <name evidence="2" type="ORF">A6302_04312</name>
</gene>
<name>A0A1E3GXU1_9HYPH</name>
<dbReference type="EMBL" id="MCRJ01000191">
    <property type="protein sequence ID" value="ODN68386.1"/>
    <property type="molecule type" value="Genomic_DNA"/>
</dbReference>
<accession>A0A1E3GXU1</accession>
<evidence type="ECO:0000313" key="2">
    <source>
        <dbReference type="EMBL" id="ODN68386.1"/>
    </source>
</evidence>
<organism evidence="2 3">
    <name type="scientific">Methylobrevis pamukkalensis</name>
    <dbReference type="NCBI Taxonomy" id="1439726"/>
    <lineage>
        <taxon>Bacteria</taxon>
        <taxon>Pseudomonadati</taxon>
        <taxon>Pseudomonadota</taxon>
        <taxon>Alphaproteobacteria</taxon>
        <taxon>Hyphomicrobiales</taxon>
        <taxon>Pleomorphomonadaceae</taxon>
        <taxon>Methylobrevis</taxon>
    </lineage>
</organism>